<comment type="function">
    <text evidence="14">Arginine methyltransferase involved in the assembly or stability of mitochondrial NADH:ubiquinone oxidoreductase complex (complex I).</text>
</comment>
<comment type="similarity">
    <text evidence="3 14">Belongs to the NDUFAF7 family.</text>
</comment>
<gene>
    <name evidence="15" type="primary">A09g505000.1_BraROA</name>
    <name evidence="15" type="ORF">IGI04_035045</name>
</gene>
<dbReference type="Proteomes" id="UP000823674">
    <property type="component" value="Chromosome A09"/>
</dbReference>
<comment type="caution">
    <text evidence="15">The sequence shown here is derived from an EMBL/GenBank/DDBJ whole genome shotgun (WGS) entry which is preliminary data.</text>
</comment>
<keyword evidence="16" id="KW-1185">Reference proteome</keyword>
<evidence type="ECO:0000256" key="1">
    <source>
        <dbReference type="ARBA" id="ARBA00004141"/>
    </source>
</evidence>
<keyword evidence="12" id="KW-0472">Membrane</keyword>
<keyword evidence="8" id="KW-0812">Transmembrane</keyword>
<comment type="catalytic activity">
    <reaction evidence="13 14">
        <text>L-arginyl-[protein] + 2 S-adenosyl-L-methionine = N(omega),N(omega)'-dimethyl-L-arginyl-[protein] + 2 S-adenosyl-L-homocysteine + 2 H(+)</text>
        <dbReference type="Rhea" id="RHEA:48108"/>
        <dbReference type="Rhea" id="RHEA-COMP:10532"/>
        <dbReference type="Rhea" id="RHEA-COMP:11992"/>
        <dbReference type="ChEBI" id="CHEBI:15378"/>
        <dbReference type="ChEBI" id="CHEBI:29965"/>
        <dbReference type="ChEBI" id="CHEBI:57856"/>
        <dbReference type="ChEBI" id="CHEBI:59789"/>
        <dbReference type="ChEBI" id="CHEBI:88221"/>
        <dbReference type="EC" id="2.1.1.320"/>
    </reaction>
</comment>
<dbReference type="InterPro" id="IPR029063">
    <property type="entry name" value="SAM-dependent_MTases_sf"/>
</dbReference>
<evidence type="ECO:0000256" key="6">
    <source>
        <dbReference type="ARBA" id="ARBA00022603"/>
    </source>
</evidence>
<dbReference type="PANTHER" id="PTHR12049">
    <property type="entry name" value="PROTEIN ARGININE METHYLTRANSFERASE NDUFAF7, MITOCHONDRIAL"/>
    <property type="match status" value="1"/>
</dbReference>
<sequence length="276" mass="30942">MDLYHFLRPAIDFKGMMSGFRHAGVSKIGVGSITCYRQIRRLRSCPAALNGGSETETNSETLASRICSSLQSSLSVFSGTHTSHCDNYLTGVSVGHYPRLGLEKKAISSLAGTPVHWHATLEEVPSGVPTIIIAHEFYDALPVHQFQQFILKKQHEALQKQQGQSYAPIEEMDESLHVATSRGSHGHGEFEFSEIFSSHSEISSVFYETMRRSPFSLGVQQCVDPDRWDHCFHIVGLLLVIETLSTFLRALHLHLVEFQNKFYAHFSFVLTANEDD</sequence>
<dbReference type="EMBL" id="JADBGQ010000008">
    <property type="protein sequence ID" value="KAG5383575.1"/>
    <property type="molecule type" value="Genomic_DNA"/>
</dbReference>
<organism evidence="15 16">
    <name type="scientific">Brassica rapa subsp. trilocularis</name>
    <dbReference type="NCBI Taxonomy" id="1813537"/>
    <lineage>
        <taxon>Eukaryota</taxon>
        <taxon>Viridiplantae</taxon>
        <taxon>Streptophyta</taxon>
        <taxon>Embryophyta</taxon>
        <taxon>Tracheophyta</taxon>
        <taxon>Spermatophyta</taxon>
        <taxon>Magnoliopsida</taxon>
        <taxon>eudicotyledons</taxon>
        <taxon>Gunneridae</taxon>
        <taxon>Pentapetalae</taxon>
        <taxon>rosids</taxon>
        <taxon>malvids</taxon>
        <taxon>Brassicales</taxon>
        <taxon>Brassicaceae</taxon>
        <taxon>Brassiceae</taxon>
        <taxon>Brassica</taxon>
    </lineage>
</organism>
<keyword evidence="10" id="KW-0406">Ion transport</keyword>
<dbReference type="Gene3D" id="3.40.50.150">
    <property type="entry name" value="Vaccinia Virus protein VP39"/>
    <property type="match status" value="1"/>
</dbReference>
<evidence type="ECO:0000256" key="9">
    <source>
        <dbReference type="ARBA" id="ARBA00022989"/>
    </source>
</evidence>
<dbReference type="PANTHER" id="PTHR12049:SF7">
    <property type="entry name" value="PROTEIN ARGININE METHYLTRANSFERASE NDUFAF7, MITOCHONDRIAL"/>
    <property type="match status" value="1"/>
</dbReference>
<dbReference type="InterPro" id="IPR003788">
    <property type="entry name" value="NDUFAF7"/>
</dbReference>
<evidence type="ECO:0000256" key="5">
    <source>
        <dbReference type="ARBA" id="ARBA00022448"/>
    </source>
</evidence>
<evidence type="ECO:0000256" key="8">
    <source>
        <dbReference type="ARBA" id="ARBA00022692"/>
    </source>
</evidence>
<dbReference type="EC" id="2.1.1.320" evidence="14"/>
<protein>
    <recommendedName>
        <fullName evidence="14">Protein arginine methyltransferase NDUFAF7</fullName>
        <ecNumber evidence="14">2.1.1.320</ecNumber>
    </recommendedName>
</protein>
<evidence type="ECO:0000256" key="13">
    <source>
        <dbReference type="ARBA" id="ARBA00048612"/>
    </source>
</evidence>
<dbReference type="InterPro" id="IPR002490">
    <property type="entry name" value="V-ATPase_116kDa_su"/>
</dbReference>
<proteinExistence type="inferred from homology"/>
<evidence type="ECO:0000256" key="2">
    <source>
        <dbReference type="ARBA" id="ARBA00004173"/>
    </source>
</evidence>
<keyword evidence="7 14" id="KW-0808">Transferase</keyword>
<evidence type="ECO:0000256" key="10">
    <source>
        <dbReference type="ARBA" id="ARBA00023065"/>
    </source>
</evidence>
<dbReference type="Pfam" id="PF02636">
    <property type="entry name" value="Methyltransf_28"/>
    <property type="match status" value="1"/>
</dbReference>
<evidence type="ECO:0000256" key="14">
    <source>
        <dbReference type="RuleBase" id="RU364114"/>
    </source>
</evidence>
<evidence type="ECO:0000256" key="11">
    <source>
        <dbReference type="ARBA" id="ARBA00023128"/>
    </source>
</evidence>
<evidence type="ECO:0000313" key="16">
    <source>
        <dbReference type="Proteomes" id="UP000823674"/>
    </source>
</evidence>
<dbReference type="Pfam" id="PF01496">
    <property type="entry name" value="V_ATPase_I"/>
    <property type="match status" value="1"/>
</dbReference>
<dbReference type="SUPFAM" id="SSF53335">
    <property type="entry name" value="S-adenosyl-L-methionine-dependent methyltransferases"/>
    <property type="match status" value="1"/>
</dbReference>
<keyword evidence="6 14" id="KW-0489">Methyltransferase</keyword>
<keyword evidence="5" id="KW-0813">Transport</keyword>
<evidence type="ECO:0000256" key="7">
    <source>
        <dbReference type="ARBA" id="ARBA00022679"/>
    </source>
</evidence>
<evidence type="ECO:0000313" key="15">
    <source>
        <dbReference type="EMBL" id="KAG5383575.1"/>
    </source>
</evidence>
<name>A0ABQ7LD97_BRACM</name>
<comment type="subcellular location">
    <subcellularLocation>
        <location evidence="1">Membrane</location>
        <topology evidence="1">Multi-pass membrane protein</topology>
    </subcellularLocation>
    <subcellularLocation>
        <location evidence="2 14">Mitochondrion</location>
    </subcellularLocation>
</comment>
<keyword evidence="9" id="KW-1133">Transmembrane helix</keyword>
<evidence type="ECO:0000256" key="3">
    <source>
        <dbReference type="ARBA" id="ARBA00005891"/>
    </source>
</evidence>
<evidence type="ECO:0000256" key="12">
    <source>
        <dbReference type="ARBA" id="ARBA00023136"/>
    </source>
</evidence>
<keyword evidence="11 14" id="KW-0496">Mitochondrion</keyword>
<evidence type="ECO:0000256" key="4">
    <source>
        <dbReference type="ARBA" id="ARBA00009904"/>
    </source>
</evidence>
<accession>A0ABQ7LD97</accession>
<reference evidence="15 16" key="1">
    <citation type="submission" date="2021-03" db="EMBL/GenBank/DDBJ databases">
        <authorList>
            <person name="King G.J."/>
            <person name="Bancroft I."/>
            <person name="Baten A."/>
            <person name="Bloomfield J."/>
            <person name="Borpatragohain P."/>
            <person name="He Z."/>
            <person name="Irish N."/>
            <person name="Irwin J."/>
            <person name="Liu K."/>
            <person name="Mauleon R.P."/>
            <person name="Moore J."/>
            <person name="Morris R."/>
            <person name="Ostergaard L."/>
            <person name="Wang B."/>
            <person name="Wells R."/>
        </authorList>
    </citation>
    <scope>NUCLEOTIDE SEQUENCE [LARGE SCALE GENOMIC DNA]</scope>
    <source>
        <strain evidence="15">R-o-18</strain>
        <tissue evidence="15">Leaf</tissue>
    </source>
</reference>
<comment type="similarity">
    <text evidence="4">Belongs to the V-ATPase 116 kDa subunit family.</text>
</comment>